<dbReference type="Proteomes" id="UP001290455">
    <property type="component" value="Unassembled WGS sequence"/>
</dbReference>
<dbReference type="Gene3D" id="3.30.420.40">
    <property type="match status" value="2"/>
</dbReference>
<proteinExistence type="predicted"/>
<keyword evidence="2" id="KW-1185">Reference proteome</keyword>
<protein>
    <submittedName>
        <fullName evidence="1">Pilus assembly protein PilM</fullName>
    </submittedName>
</protein>
<dbReference type="RefSeq" id="WP_322445352.1">
    <property type="nucleotide sequence ID" value="NZ_JAXOFX010000002.1"/>
</dbReference>
<dbReference type="Gene3D" id="3.30.1490.300">
    <property type="match status" value="1"/>
</dbReference>
<dbReference type="Pfam" id="PF11104">
    <property type="entry name" value="PilM_2"/>
    <property type="match status" value="1"/>
</dbReference>
<dbReference type="EMBL" id="JAXOFX010000002">
    <property type="protein sequence ID" value="MDZ5470809.1"/>
    <property type="molecule type" value="Genomic_DNA"/>
</dbReference>
<gene>
    <name evidence="1" type="primary">pilM</name>
    <name evidence="1" type="ORF">SM124_03490</name>
</gene>
<keyword evidence="1" id="KW-0614">Plasmid</keyword>
<reference evidence="1 2" key="1">
    <citation type="submission" date="2023-11" db="EMBL/GenBank/DDBJ databases">
        <title>Bacillus jintuensis, isolated from a mudflat on the Beibu Gulf coast.</title>
        <authorList>
            <person name="Li M."/>
        </authorList>
    </citation>
    <scope>NUCLEOTIDE SEQUENCE [LARGE SCALE GENOMIC DNA]</scope>
    <source>
        <strain evidence="1 2">31A1R</strain>
        <plasmid evidence="1">unnamed</plasmid>
    </source>
</reference>
<sequence>MAFSLFPSKNRIINLIINDHSIRYVELKNSRIPTVHQWGERFLPQGIITQGKINDYESLSNILEECIYDWKIRKRQVRFLVPDACVIIRKVNIPLDVKDDEIKGYLYLELGSSIHLPFEEPVFDAVVLSKNNDKKEILIFAAPEERVMEYSNLFTELKLTPVSAEVSPLALYRLYYHLGQTNIDEQIMAVQFDITTVNISIFDKHVPILMHHLQPEFLEENWHFKLNQDGVYELNYIGNTNTFNYQFEDIYKEISKLMDFYRYTLNHGKKSVTKILVIGDHPLISLIITELEGRFDVSVETVQNETFLNDKNEALPLSHYLALGLALKEV</sequence>
<organism evidence="1 2">
    <name type="scientific">Robertmurraya mangrovi</name>
    <dbReference type="NCBI Taxonomy" id="3098077"/>
    <lineage>
        <taxon>Bacteria</taxon>
        <taxon>Bacillati</taxon>
        <taxon>Bacillota</taxon>
        <taxon>Bacilli</taxon>
        <taxon>Bacillales</taxon>
        <taxon>Bacillaceae</taxon>
        <taxon>Robertmurraya</taxon>
    </lineage>
</organism>
<evidence type="ECO:0000313" key="1">
    <source>
        <dbReference type="EMBL" id="MDZ5470809.1"/>
    </source>
</evidence>
<dbReference type="InterPro" id="IPR005883">
    <property type="entry name" value="PilM"/>
</dbReference>
<geneLocation type="plasmid" evidence="1">
    <name>unnamed</name>
</geneLocation>
<comment type="caution">
    <text evidence="1">The sequence shown here is derived from an EMBL/GenBank/DDBJ whole genome shotgun (WGS) entry which is preliminary data.</text>
</comment>
<accession>A0ABU5IUI1</accession>
<name>A0ABU5IUI1_9BACI</name>
<evidence type="ECO:0000313" key="2">
    <source>
        <dbReference type="Proteomes" id="UP001290455"/>
    </source>
</evidence>